<dbReference type="EMBL" id="SRRO01000001">
    <property type="protein sequence ID" value="TGN66237.1"/>
    <property type="molecule type" value="Genomic_DNA"/>
</dbReference>
<dbReference type="SUPFAM" id="SSF53335">
    <property type="entry name" value="S-adenosyl-L-methionine-dependent methyltransferases"/>
    <property type="match status" value="1"/>
</dbReference>
<dbReference type="Gene3D" id="3.40.50.150">
    <property type="entry name" value="Vaccinia Virus protein VP39"/>
    <property type="match status" value="1"/>
</dbReference>
<dbReference type="GO" id="GO:0008168">
    <property type="term" value="F:methyltransferase activity"/>
    <property type="evidence" value="ECO:0007669"/>
    <property type="project" value="UniProtKB-KW"/>
</dbReference>
<dbReference type="CDD" id="cd02440">
    <property type="entry name" value="AdoMet_MTases"/>
    <property type="match status" value="1"/>
</dbReference>
<reference evidence="1 2" key="1">
    <citation type="submission" date="2019-04" db="EMBL/GenBank/DDBJ databases">
        <title>Three New Species of Nocardioides, Nocardioides euryhalodurans sp. nov., Nocardioides seonyuensis sp. nov. and Nocardioides eburneoflavus sp. nov. Isolated from Soil.</title>
        <authorList>
            <person name="Roh S.G."/>
            <person name="Lee C."/>
            <person name="Kim M.-K."/>
            <person name="Kim S.B."/>
        </authorList>
    </citation>
    <scope>NUCLEOTIDE SEQUENCE [LARGE SCALE GENOMIC DNA]</scope>
    <source>
        <strain evidence="1 2">MMS17-SY213</strain>
    </source>
</reference>
<comment type="caution">
    <text evidence="1">The sequence shown here is derived from an EMBL/GenBank/DDBJ whole genome shotgun (WGS) entry which is preliminary data.</text>
</comment>
<dbReference type="GO" id="GO:0032259">
    <property type="term" value="P:methylation"/>
    <property type="evidence" value="ECO:0007669"/>
    <property type="project" value="UniProtKB-KW"/>
</dbReference>
<keyword evidence="2" id="KW-1185">Reference proteome</keyword>
<evidence type="ECO:0000313" key="1">
    <source>
        <dbReference type="EMBL" id="TGN66237.1"/>
    </source>
</evidence>
<gene>
    <name evidence="1" type="ORF">EXE59_21475</name>
</gene>
<keyword evidence="1" id="KW-0489">Methyltransferase</keyword>
<sequence>MPHMSRQQDETMTAARLDDVDWAEVDFIDFGSGVGGSLQSAEKRTGGRGVGIEMRAAKVEIARREGRNVVLGDIFDLPTDISVRYVTIDNVLEHLPSMDLVEAALHSATRIAREFVYVRHPSFEDEPYLNALGLKQFWTDWRDHPSHITMADFMRMAHKLGATSWSMHPVRAAADSSDSTILPIGAPTDQHDYDAGRHGDKPDVVFPRPVYYAWDVLIQVQAGISVNLDYIDDPEVSDRRPRIVVSGT</sequence>
<name>A0A4Z1CJ19_9ACTN</name>
<dbReference type="InterPro" id="IPR029063">
    <property type="entry name" value="SAM-dependent_MTases_sf"/>
</dbReference>
<keyword evidence="1" id="KW-0808">Transferase</keyword>
<evidence type="ECO:0000313" key="2">
    <source>
        <dbReference type="Proteomes" id="UP000297496"/>
    </source>
</evidence>
<dbReference type="Proteomes" id="UP000297496">
    <property type="component" value="Unassembled WGS sequence"/>
</dbReference>
<proteinExistence type="predicted"/>
<dbReference type="OrthoDB" id="9771846at2"/>
<protein>
    <submittedName>
        <fullName evidence="1">Class I SAM-dependent methyltransferase</fullName>
    </submittedName>
</protein>
<accession>A0A4Z1CJ19</accession>
<dbReference type="AlphaFoldDB" id="A0A4Z1CJ19"/>
<organism evidence="1 2">
    <name type="scientific">Nocardioides eburneiflavus</name>
    <dbReference type="NCBI Taxonomy" id="2518372"/>
    <lineage>
        <taxon>Bacteria</taxon>
        <taxon>Bacillati</taxon>
        <taxon>Actinomycetota</taxon>
        <taxon>Actinomycetes</taxon>
        <taxon>Propionibacteriales</taxon>
        <taxon>Nocardioidaceae</taxon>
        <taxon>Nocardioides</taxon>
    </lineage>
</organism>